<reference evidence="1" key="1">
    <citation type="journal article" date="2021" name="New Phytol.">
        <title>Evolutionary innovations through gain and loss of genes in the ectomycorrhizal Boletales.</title>
        <authorList>
            <person name="Wu G."/>
            <person name="Miyauchi S."/>
            <person name="Morin E."/>
            <person name="Kuo A."/>
            <person name="Drula E."/>
            <person name="Varga T."/>
            <person name="Kohler A."/>
            <person name="Feng B."/>
            <person name="Cao Y."/>
            <person name="Lipzen A."/>
            <person name="Daum C."/>
            <person name="Hundley H."/>
            <person name="Pangilinan J."/>
            <person name="Johnson J."/>
            <person name="Barry K."/>
            <person name="LaButti K."/>
            <person name="Ng V."/>
            <person name="Ahrendt S."/>
            <person name="Min B."/>
            <person name="Choi I.G."/>
            <person name="Park H."/>
            <person name="Plett J.M."/>
            <person name="Magnuson J."/>
            <person name="Spatafora J.W."/>
            <person name="Nagy L.G."/>
            <person name="Henrissat B."/>
            <person name="Grigoriev I.V."/>
            <person name="Yang Z.L."/>
            <person name="Xu J."/>
            <person name="Martin F.M."/>
        </authorList>
    </citation>
    <scope>NUCLEOTIDE SEQUENCE</scope>
    <source>
        <strain evidence="1">ATCC 28755</strain>
    </source>
</reference>
<evidence type="ECO:0000313" key="2">
    <source>
        <dbReference type="Proteomes" id="UP000790377"/>
    </source>
</evidence>
<gene>
    <name evidence="1" type="ORF">BJ138DRAFT_1091186</name>
</gene>
<sequence>MDCLHDVDKFLRAMPVKVPRIRFSSMEGPDLGNLGIPWKKIIFVPEELDKLAQDFTSQQSAEIRLLRARILDIHEHVNMDFVPRSRMILESIVLTLAKIASDPQSQTNVAIFPEMMLTPDKGVKVTNPESGYQALLYGSVDYAIIQYKDEYQNKAPLRSSRSLAFQIATGCLLLVEERRQLTHDAATALELHIPEAIGQALALATSTNREEVRFCLSNGNLWLFYILKLREGKWWTYDALPQQLEVGRDMSDSSLHVIMKLLLE</sequence>
<evidence type="ECO:0000313" key="1">
    <source>
        <dbReference type="EMBL" id="KAH7908478.1"/>
    </source>
</evidence>
<proteinExistence type="predicted"/>
<comment type="caution">
    <text evidence="1">The sequence shown here is derived from an EMBL/GenBank/DDBJ whole genome shotgun (WGS) entry which is preliminary data.</text>
</comment>
<protein>
    <submittedName>
        <fullName evidence="1">Uncharacterized protein</fullName>
    </submittedName>
</protein>
<dbReference type="Proteomes" id="UP000790377">
    <property type="component" value="Unassembled WGS sequence"/>
</dbReference>
<dbReference type="EMBL" id="MU267819">
    <property type="protein sequence ID" value="KAH7908478.1"/>
    <property type="molecule type" value="Genomic_DNA"/>
</dbReference>
<organism evidence="1 2">
    <name type="scientific">Hygrophoropsis aurantiaca</name>
    <dbReference type="NCBI Taxonomy" id="72124"/>
    <lineage>
        <taxon>Eukaryota</taxon>
        <taxon>Fungi</taxon>
        <taxon>Dikarya</taxon>
        <taxon>Basidiomycota</taxon>
        <taxon>Agaricomycotina</taxon>
        <taxon>Agaricomycetes</taxon>
        <taxon>Agaricomycetidae</taxon>
        <taxon>Boletales</taxon>
        <taxon>Coniophorineae</taxon>
        <taxon>Hygrophoropsidaceae</taxon>
        <taxon>Hygrophoropsis</taxon>
    </lineage>
</organism>
<keyword evidence="2" id="KW-1185">Reference proteome</keyword>
<name>A0ACB8A5Y1_9AGAM</name>
<accession>A0ACB8A5Y1</accession>